<dbReference type="RefSeq" id="WP_166099554.1">
    <property type="nucleotide sequence ID" value="NZ_BMMY01000005.1"/>
</dbReference>
<gene>
    <name evidence="7" type="ORF">H9L10_14515</name>
</gene>
<dbReference type="AlphaFoldDB" id="A0A7G9R1B0"/>
<evidence type="ECO:0000256" key="2">
    <source>
        <dbReference type="ARBA" id="ARBA00022692"/>
    </source>
</evidence>
<evidence type="ECO:0000313" key="7">
    <source>
        <dbReference type="EMBL" id="QNN49385.1"/>
    </source>
</evidence>
<protein>
    <submittedName>
        <fullName evidence="7">ABC transporter permease</fullName>
    </submittedName>
</protein>
<comment type="subcellular location">
    <subcellularLocation>
        <location evidence="1">Membrane</location>
        <topology evidence="1">Multi-pass membrane protein</topology>
    </subcellularLocation>
</comment>
<feature type="transmembrane region" description="Helical" evidence="5">
    <location>
        <begin position="266"/>
        <end position="293"/>
    </location>
</feature>
<dbReference type="GO" id="GO:0016020">
    <property type="term" value="C:membrane"/>
    <property type="evidence" value="ECO:0007669"/>
    <property type="project" value="UniProtKB-SubCell"/>
</dbReference>
<keyword evidence="4 5" id="KW-0472">Membrane</keyword>
<feature type="transmembrane region" description="Helical" evidence="5">
    <location>
        <begin position="347"/>
        <end position="370"/>
    </location>
</feature>
<dbReference type="Pfam" id="PF12698">
    <property type="entry name" value="ABC2_membrane_3"/>
    <property type="match status" value="1"/>
</dbReference>
<name>A0A7G9R1B0_9MICO</name>
<feature type="transmembrane region" description="Helical" evidence="5">
    <location>
        <begin position="29"/>
        <end position="50"/>
    </location>
</feature>
<feature type="transmembrane region" description="Helical" evidence="5">
    <location>
        <begin position="305"/>
        <end position="327"/>
    </location>
</feature>
<dbReference type="PANTHER" id="PTHR43471">
    <property type="entry name" value="ABC TRANSPORTER PERMEASE"/>
    <property type="match status" value="1"/>
</dbReference>
<dbReference type="EMBL" id="CP060712">
    <property type="protein sequence ID" value="QNN49385.1"/>
    <property type="molecule type" value="Genomic_DNA"/>
</dbReference>
<proteinExistence type="predicted"/>
<keyword evidence="3 5" id="KW-1133">Transmembrane helix</keyword>
<evidence type="ECO:0000256" key="1">
    <source>
        <dbReference type="ARBA" id="ARBA00004141"/>
    </source>
</evidence>
<dbReference type="PANTHER" id="PTHR43471:SF3">
    <property type="entry name" value="ABC TRANSPORTER PERMEASE PROTEIN NATB"/>
    <property type="match status" value="1"/>
</dbReference>
<organism evidence="7 8">
    <name type="scientific">Phycicoccus endophyticus</name>
    <dbReference type="NCBI Taxonomy" id="1690220"/>
    <lineage>
        <taxon>Bacteria</taxon>
        <taxon>Bacillati</taxon>
        <taxon>Actinomycetota</taxon>
        <taxon>Actinomycetes</taxon>
        <taxon>Micrococcales</taxon>
        <taxon>Intrasporangiaceae</taxon>
        <taxon>Phycicoccus</taxon>
    </lineage>
</organism>
<keyword evidence="8" id="KW-1185">Reference proteome</keyword>
<evidence type="ECO:0000313" key="8">
    <source>
        <dbReference type="Proteomes" id="UP000515976"/>
    </source>
</evidence>
<dbReference type="InterPro" id="IPR013525">
    <property type="entry name" value="ABC2_TM"/>
</dbReference>
<feature type="domain" description="ABC-2 type transporter transmembrane" evidence="6">
    <location>
        <begin position="29"/>
        <end position="367"/>
    </location>
</feature>
<dbReference type="GO" id="GO:0140359">
    <property type="term" value="F:ABC-type transporter activity"/>
    <property type="evidence" value="ECO:0007669"/>
    <property type="project" value="InterPro"/>
</dbReference>
<accession>A0A7G9R1B0</accession>
<evidence type="ECO:0000256" key="4">
    <source>
        <dbReference type="ARBA" id="ARBA00023136"/>
    </source>
</evidence>
<evidence type="ECO:0000256" key="3">
    <source>
        <dbReference type="ARBA" id="ARBA00022989"/>
    </source>
</evidence>
<evidence type="ECO:0000259" key="6">
    <source>
        <dbReference type="Pfam" id="PF12698"/>
    </source>
</evidence>
<evidence type="ECO:0000256" key="5">
    <source>
        <dbReference type="SAM" id="Phobius"/>
    </source>
</evidence>
<sequence>MSSVPSTQREAGWALVARREIVVKITDRAFLIGTLVTLLLIGGLMGYQVWDAGRTATYTVAATSDVRPVADRLASDAPSLDEQVAVEVDAVADDAAARAAVRSGDADAWLHRGDDGWVLTTDSEEKGALTRVTQDVVRDVALEEQAADLGTTVQRLRAGSTVTTALLRGDAEQSQLAGGVAYAFAFLFYVATLTFGITLANSVVEEKQSRVVEIIATSVPVRQLLIGKVVGNSVLAIAQMLLYAGVGLVGLSFTPYASLVPGVGGPVAWFVAFFVAGFVALAALWAVAGALASRVEEVQSTATPLTFLVLAVFLGALLVTGTARTVLSFVPPFSAVLMPTRLLEGDATWWQAVLAFALLLAAAGGVVVAAERLYRRSLLQTGGKLSMRQAWSAPE</sequence>
<feature type="transmembrane region" description="Helical" evidence="5">
    <location>
        <begin position="225"/>
        <end position="246"/>
    </location>
</feature>
<dbReference type="Proteomes" id="UP000515976">
    <property type="component" value="Chromosome"/>
</dbReference>
<reference evidence="7 8" key="1">
    <citation type="submission" date="2020-08" db="EMBL/GenBank/DDBJ databases">
        <title>Genome sequence of Phycicoccus endophyticus JCM 31784T.</title>
        <authorList>
            <person name="Hyun D.-W."/>
            <person name="Bae J.-W."/>
        </authorList>
    </citation>
    <scope>NUCLEOTIDE SEQUENCE [LARGE SCALE GENOMIC DNA]</scope>
    <source>
        <strain evidence="7 8">JCM 31784</strain>
    </source>
</reference>
<keyword evidence="2 5" id="KW-0812">Transmembrane</keyword>
<dbReference type="KEGG" id="pei:H9L10_14515"/>
<feature type="transmembrane region" description="Helical" evidence="5">
    <location>
        <begin position="180"/>
        <end position="204"/>
    </location>
</feature>